<dbReference type="Gene3D" id="3.40.50.10090">
    <property type="match status" value="3"/>
</dbReference>
<evidence type="ECO:0000313" key="5">
    <source>
        <dbReference type="Proteomes" id="UP000477070"/>
    </source>
</evidence>
<evidence type="ECO:0000259" key="1">
    <source>
        <dbReference type="Pfam" id="PF02602"/>
    </source>
</evidence>
<feature type="domain" description="Tetrapyrrole biosynthesis uroporphyrinogen III synthase" evidence="1">
    <location>
        <begin position="35"/>
        <end position="171"/>
    </location>
</feature>
<accession>A0A347VN45</accession>
<dbReference type="Proteomes" id="UP000029714">
    <property type="component" value="Unassembled WGS sequence"/>
</dbReference>
<reference evidence="3" key="3">
    <citation type="submission" date="2018-04" db="EMBL/GenBank/DDBJ databases">
        <authorList>
            <person name="Sheh A."/>
            <person name="Shen Z."/>
            <person name="Mannion A.J."/>
            <person name="Fox J.G."/>
        </authorList>
    </citation>
    <scope>NUCLEOTIDE SEQUENCE</scope>
    <source>
        <strain evidence="3">MIT 97-6194</strain>
    </source>
</reference>
<dbReference type="InterPro" id="IPR003754">
    <property type="entry name" value="4pyrrol_synth_uPrphyn_synth"/>
</dbReference>
<organism evidence="3 4">
    <name type="scientific">Helicobacter saguini</name>
    <dbReference type="NCBI Taxonomy" id="1548018"/>
    <lineage>
        <taxon>Bacteria</taxon>
        <taxon>Pseudomonadati</taxon>
        <taxon>Campylobacterota</taxon>
        <taxon>Epsilonproteobacteria</taxon>
        <taxon>Campylobacterales</taxon>
        <taxon>Helicobacteraceae</taxon>
        <taxon>Helicobacter</taxon>
    </lineage>
</organism>
<dbReference type="Proteomes" id="UP000477070">
    <property type="component" value="Unassembled WGS sequence"/>
</dbReference>
<dbReference type="SUPFAM" id="SSF69618">
    <property type="entry name" value="HemD-like"/>
    <property type="match status" value="1"/>
</dbReference>
<gene>
    <name evidence="2" type="ORF">DCO61_07110</name>
    <name evidence="3" type="ORF">LS64_001790</name>
</gene>
<dbReference type="GO" id="GO:0033014">
    <property type="term" value="P:tetrapyrrole biosynthetic process"/>
    <property type="evidence" value="ECO:0007669"/>
    <property type="project" value="InterPro"/>
</dbReference>
<dbReference type="OrthoDB" id="5324347at2"/>
<dbReference type="STRING" id="1548018.LS64_13585"/>
<dbReference type="AlphaFoldDB" id="A0A347VN45"/>
<dbReference type="InterPro" id="IPR036108">
    <property type="entry name" value="4pyrrol_syn_uPrphyn_synt_sf"/>
</dbReference>
<dbReference type="EMBL" id="JRMP02000002">
    <property type="protein sequence ID" value="TLD95610.1"/>
    <property type="molecule type" value="Genomic_DNA"/>
</dbReference>
<evidence type="ECO:0000313" key="2">
    <source>
        <dbReference type="EMBL" id="MWV69771.1"/>
    </source>
</evidence>
<keyword evidence="4" id="KW-1185">Reference proteome</keyword>
<protein>
    <recommendedName>
        <fullName evidence="1">Tetrapyrrole biosynthesis uroporphyrinogen III synthase domain-containing protein</fullName>
    </recommendedName>
</protein>
<name>A0A347VN45_9HELI</name>
<evidence type="ECO:0000313" key="4">
    <source>
        <dbReference type="Proteomes" id="UP000029714"/>
    </source>
</evidence>
<comment type="caution">
    <text evidence="3">The sequence shown here is derived from an EMBL/GenBank/DDBJ whole genome shotgun (WGS) entry which is preliminary data.</text>
</comment>
<evidence type="ECO:0000313" key="3">
    <source>
        <dbReference type="EMBL" id="TLD95610.1"/>
    </source>
</evidence>
<dbReference type="RefSeq" id="WP_034573713.1">
    <property type="nucleotide sequence ID" value="NZ_JRMP02000002.1"/>
</dbReference>
<reference evidence="3 4" key="2">
    <citation type="journal article" date="2016" name="Infect. Immun.">
        <title>Helicobacter saguini, a Novel Helicobacter Isolated from Cotton-Top Tamarins with Ulcerative Colitis, Has Proinflammatory Properties and Induces Typhlocolitis and Dysplasia in Gnotobiotic IL-10-/- Mice.</title>
        <authorList>
            <person name="Shen Z."/>
            <person name="Mannion A."/>
            <person name="Whary M.T."/>
            <person name="Muthupalani S."/>
            <person name="Sheh A."/>
            <person name="Feng Y."/>
            <person name="Gong G."/>
            <person name="Vandamme P."/>
            <person name="Holcombe H.R."/>
            <person name="Paster B.J."/>
            <person name="Fox J.G."/>
        </authorList>
    </citation>
    <scope>NUCLEOTIDE SEQUENCE [LARGE SCALE GENOMIC DNA]</scope>
    <source>
        <strain evidence="3 4">MIT 97-6194</strain>
    </source>
</reference>
<sequence>MIYVLKSSGSEVCLDSNGILLLDLLLISQVEFDIKLDFLESIDFIILTSKSAIKVILESKYAKFLLEKKAILVGESSANLWRESGGKVAFCPNIKGASGNDLAYALLDSINSNICNIKDKNILYIKALESISDISKILKPYCKISELIVYKSVENTQLIKEIIESKKIDFLKENCIKNYNINNIESKQRNNIDSKNNSQQNNILRNLDSIKTYEINNLDSKKLQNLDYKDSIMQDSKTTQEIIDFKDSNIANKINRIDSIDSNIISEIKKLDCKDSNITSEIKKLDSKATLEIFKKDSIFIFGSPKIYRIFTKYFTWDKSYTAISLGSTTFNTFPQNIKKLNAHGNFPSAIKLAINLKKHNKI</sequence>
<reference evidence="3 4" key="1">
    <citation type="journal article" date="2014" name="Genome Announc.">
        <title>Draft genome sequences of eight enterohepatic helicobacter species isolated from both laboratory and wild rodents.</title>
        <authorList>
            <person name="Sheh A."/>
            <person name="Shen Z."/>
            <person name="Fox J.G."/>
        </authorList>
    </citation>
    <scope>NUCLEOTIDE SEQUENCE [LARGE SCALE GENOMIC DNA]</scope>
    <source>
        <strain evidence="3 4">MIT 97-6194</strain>
    </source>
</reference>
<dbReference type="GO" id="GO:0004852">
    <property type="term" value="F:uroporphyrinogen-III synthase activity"/>
    <property type="evidence" value="ECO:0007669"/>
    <property type="project" value="InterPro"/>
</dbReference>
<reference evidence="2 5" key="4">
    <citation type="submission" date="2019-12" db="EMBL/GenBank/DDBJ databases">
        <title>Multi-Generational Helicobacter saguini Isolates.</title>
        <authorList>
            <person name="Mannion A."/>
            <person name="Shen Z."/>
            <person name="Fox J.G."/>
        </authorList>
    </citation>
    <scope>NUCLEOTIDE SEQUENCE [LARGE SCALE GENOMIC DNA]</scope>
    <source>
        <strain evidence="2">16-048</strain>
        <strain evidence="5">16-048 (F4)</strain>
    </source>
</reference>
<dbReference type="Pfam" id="PF02602">
    <property type="entry name" value="HEM4"/>
    <property type="match status" value="1"/>
</dbReference>
<dbReference type="EMBL" id="QBIU01000001">
    <property type="protein sequence ID" value="MWV69771.1"/>
    <property type="molecule type" value="Genomic_DNA"/>
</dbReference>
<proteinExistence type="predicted"/>